<protein>
    <submittedName>
        <fullName evidence="1">Uncharacterized protein</fullName>
    </submittedName>
</protein>
<evidence type="ECO:0000313" key="1">
    <source>
        <dbReference type="EMBL" id="MDV7219673.1"/>
    </source>
</evidence>
<evidence type="ECO:0000313" key="2">
    <source>
        <dbReference type="Proteomes" id="UP001187346"/>
    </source>
</evidence>
<organism evidence="1 2">
    <name type="scientific">Streptomyces prunicolor</name>
    <dbReference type="NCBI Taxonomy" id="67348"/>
    <lineage>
        <taxon>Bacteria</taxon>
        <taxon>Bacillati</taxon>
        <taxon>Actinomycetota</taxon>
        <taxon>Actinomycetes</taxon>
        <taxon>Kitasatosporales</taxon>
        <taxon>Streptomycetaceae</taxon>
        <taxon>Streptomyces</taxon>
    </lineage>
</organism>
<gene>
    <name evidence="1" type="ORF">R5A26_27405</name>
</gene>
<reference evidence="1 2" key="1">
    <citation type="submission" date="2023-10" db="EMBL/GenBank/DDBJ databases">
        <title>Characterization of rhizosphere-enriched actinobacteria from wheat plants lab-grown on chernevaya soil.</title>
        <authorList>
            <person name="Tikhonova E.N."/>
            <person name="Konopkin A."/>
            <person name="Kravchenko I.K."/>
        </authorList>
    </citation>
    <scope>NUCLEOTIDE SEQUENCE [LARGE SCALE GENOMIC DNA]</scope>
    <source>
        <strain evidence="1 2">RR29</strain>
    </source>
</reference>
<comment type="caution">
    <text evidence="1">The sequence shown here is derived from an EMBL/GenBank/DDBJ whole genome shotgun (WGS) entry which is preliminary data.</text>
</comment>
<name>A0ABU4FGD8_9ACTN</name>
<accession>A0ABU4FGD8</accession>
<sequence length="110" mass="12597">MDVMRGCGVIQYLRFFFEAGVDVPLWPDDMDSPYGYPCEVERLPITPATRAELTRLSERYQSSIDWDCPPGPSPWSDDELQLFTQQARAALEALRRELGTGWVVRDESLL</sequence>
<dbReference type="EMBL" id="JAWMAJ010000101">
    <property type="protein sequence ID" value="MDV7219673.1"/>
    <property type="molecule type" value="Genomic_DNA"/>
</dbReference>
<dbReference type="RefSeq" id="WP_266861397.1">
    <property type="nucleotide sequence ID" value="NZ_JAPEMW010000001.1"/>
</dbReference>
<dbReference type="Proteomes" id="UP001187346">
    <property type="component" value="Unassembled WGS sequence"/>
</dbReference>
<keyword evidence="2" id="KW-1185">Reference proteome</keyword>
<proteinExistence type="predicted"/>